<dbReference type="Proteomes" id="UP000271031">
    <property type="component" value="Unassembled WGS sequence"/>
</dbReference>
<dbReference type="GO" id="GO:0008233">
    <property type="term" value="F:peptidase activity"/>
    <property type="evidence" value="ECO:0007669"/>
    <property type="project" value="UniProtKB-KW"/>
</dbReference>
<proteinExistence type="predicted"/>
<dbReference type="GO" id="GO:0006508">
    <property type="term" value="P:proteolysis"/>
    <property type="evidence" value="ECO:0007669"/>
    <property type="project" value="UniProtKB-KW"/>
</dbReference>
<keyword evidence="3" id="KW-1185">Reference proteome</keyword>
<dbReference type="Pfam" id="PF14343">
    <property type="entry name" value="PrcB_C"/>
    <property type="match status" value="1"/>
</dbReference>
<dbReference type="AlphaFoldDB" id="A0A3M8DGZ7"/>
<keyword evidence="2" id="KW-0378">Hydrolase</keyword>
<protein>
    <submittedName>
        <fullName evidence="2">Protease complex subunit PrcB family protein</fullName>
    </submittedName>
</protein>
<dbReference type="InterPro" id="IPR025748">
    <property type="entry name" value="PrcB_C_dom"/>
</dbReference>
<keyword evidence="2" id="KW-0645">Protease</keyword>
<feature type="domain" description="PrcB C-terminal" evidence="1">
    <location>
        <begin position="177"/>
        <end position="227"/>
    </location>
</feature>
<organism evidence="2 3">
    <name type="scientific">Brevibacillus fluminis</name>
    <dbReference type="NCBI Taxonomy" id="511487"/>
    <lineage>
        <taxon>Bacteria</taxon>
        <taxon>Bacillati</taxon>
        <taxon>Bacillota</taxon>
        <taxon>Bacilli</taxon>
        <taxon>Bacillales</taxon>
        <taxon>Paenibacillaceae</taxon>
        <taxon>Brevibacillus</taxon>
    </lineage>
</organism>
<name>A0A3M8DGZ7_9BACL</name>
<reference evidence="2 3" key="1">
    <citation type="submission" date="2018-10" db="EMBL/GenBank/DDBJ databases">
        <title>Phylogenomics of Brevibacillus.</title>
        <authorList>
            <person name="Dunlap C."/>
        </authorList>
    </citation>
    <scope>NUCLEOTIDE SEQUENCE [LARGE SCALE GENOMIC DNA]</scope>
    <source>
        <strain evidence="2 3">JCM 15716</strain>
    </source>
</reference>
<dbReference type="EMBL" id="RHHQ01000012">
    <property type="protein sequence ID" value="RNB87353.1"/>
    <property type="molecule type" value="Genomic_DNA"/>
</dbReference>
<gene>
    <name evidence="2" type="ORF">EDM56_16965</name>
</gene>
<evidence type="ECO:0000313" key="3">
    <source>
        <dbReference type="Proteomes" id="UP000271031"/>
    </source>
</evidence>
<evidence type="ECO:0000313" key="2">
    <source>
        <dbReference type="EMBL" id="RNB87353.1"/>
    </source>
</evidence>
<evidence type="ECO:0000259" key="1">
    <source>
        <dbReference type="Pfam" id="PF14343"/>
    </source>
</evidence>
<comment type="caution">
    <text evidence="2">The sequence shown here is derived from an EMBL/GenBank/DDBJ whole genome shotgun (WGS) entry which is preliminary data.</text>
</comment>
<sequence>MSRKPNDKGGTNMRRITWMAGILVGLQVLTAIPAQAATGPSVIMNQKQVEWKAKPLILANKTYVPASGLASLLSAKLVEVDGKLTFQRGSLTVSYKPTAGTQVPKGYAPLREMAEGVGYKVAWDGTKQAVTIVSQVDPNNGQGFVMVDPLKLTEEEKAFVAQNKANPGVHKQGNLYMVALGAQPNPGYGIKLVKNEQSWEQLLVHVQRTKPEPGKMYPQMIAYPYLLGRADLPSYTTLVVIDDDTGKPMIFAKDTGSK</sequence>
<accession>A0A3M8DGZ7</accession>
<dbReference type="OrthoDB" id="2081723at2"/>